<dbReference type="EMBL" id="JACHIR010000001">
    <property type="protein sequence ID" value="MBB5889259.1"/>
    <property type="molecule type" value="Genomic_DNA"/>
</dbReference>
<evidence type="ECO:0000313" key="2">
    <source>
        <dbReference type="EMBL" id="MBB5889259.1"/>
    </source>
</evidence>
<comment type="caution">
    <text evidence="2">The sequence shown here is derived from an EMBL/GenBank/DDBJ whole genome shotgun (WGS) entry which is preliminary data.</text>
</comment>
<accession>A0A7W9KAZ2</accession>
<evidence type="ECO:0000313" key="3">
    <source>
        <dbReference type="Proteomes" id="UP000585638"/>
    </source>
</evidence>
<dbReference type="RefSeq" id="WP_221337848.1">
    <property type="nucleotide sequence ID" value="NZ_BAAAWY010000037.1"/>
</dbReference>
<keyword evidence="3" id="KW-1185">Reference proteome</keyword>
<gene>
    <name evidence="2" type="ORF">BJ998_000455</name>
</gene>
<organism evidence="2 3">
    <name type="scientific">Kutzneria kofuensis</name>
    <dbReference type="NCBI Taxonomy" id="103725"/>
    <lineage>
        <taxon>Bacteria</taxon>
        <taxon>Bacillati</taxon>
        <taxon>Actinomycetota</taxon>
        <taxon>Actinomycetes</taxon>
        <taxon>Pseudonocardiales</taxon>
        <taxon>Pseudonocardiaceae</taxon>
        <taxon>Kutzneria</taxon>
    </lineage>
</organism>
<reference evidence="2 3" key="1">
    <citation type="submission" date="2020-08" db="EMBL/GenBank/DDBJ databases">
        <title>Sequencing the genomes of 1000 actinobacteria strains.</title>
        <authorList>
            <person name="Klenk H.-P."/>
        </authorList>
    </citation>
    <scope>NUCLEOTIDE SEQUENCE [LARGE SCALE GENOMIC DNA]</scope>
    <source>
        <strain evidence="2 3">DSM 43851</strain>
    </source>
</reference>
<dbReference type="Proteomes" id="UP000585638">
    <property type="component" value="Unassembled WGS sequence"/>
</dbReference>
<dbReference type="AlphaFoldDB" id="A0A7W9KAZ2"/>
<name>A0A7W9KAZ2_9PSEU</name>
<feature type="compositionally biased region" description="Basic and acidic residues" evidence="1">
    <location>
        <begin position="13"/>
        <end position="31"/>
    </location>
</feature>
<protein>
    <submittedName>
        <fullName evidence="2">Uncharacterized protein</fullName>
    </submittedName>
</protein>
<feature type="region of interest" description="Disordered" evidence="1">
    <location>
        <begin position="1"/>
        <end position="31"/>
    </location>
</feature>
<sequence>MSTPGQFEEQEFGPDRLRRSSREDDTPPREGRELVLSVQAELVWQGRLHLGDEPGVYGDAAYSGITLDLPLTLRKTNPHGPDTTVLALLTEGVETYPGYPGHLVGITAHRAQPGDPTQFAVAELTTARLTSADNNSKEMTVDLTRIASPVFLSVRVQVDTAVPPGLYDDFVVTRLSNRSTNYTWVASFGFST</sequence>
<proteinExistence type="predicted"/>
<evidence type="ECO:0000256" key="1">
    <source>
        <dbReference type="SAM" id="MobiDB-lite"/>
    </source>
</evidence>